<keyword evidence="9" id="KW-0902">Two-component regulatory system</keyword>
<evidence type="ECO:0000256" key="4">
    <source>
        <dbReference type="ARBA" id="ARBA00022553"/>
    </source>
</evidence>
<dbReference type="PANTHER" id="PTHR45528">
    <property type="entry name" value="SENSOR HISTIDINE KINASE CPXA"/>
    <property type="match status" value="1"/>
</dbReference>
<evidence type="ECO:0000256" key="1">
    <source>
        <dbReference type="ARBA" id="ARBA00000085"/>
    </source>
</evidence>
<dbReference type="FunFam" id="1.10.287.130:FF:000001">
    <property type="entry name" value="Two-component sensor histidine kinase"/>
    <property type="match status" value="1"/>
</dbReference>
<keyword evidence="8 11" id="KW-1133">Transmembrane helix</keyword>
<feature type="transmembrane region" description="Helical" evidence="11">
    <location>
        <begin position="184"/>
        <end position="203"/>
    </location>
</feature>
<reference evidence="13 14" key="1">
    <citation type="submission" date="2019-05" db="EMBL/GenBank/DDBJ databases">
        <title>The metagenome of a microbial culture collection derived from dairy environment covers the genomic content of the human microbiome.</title>
        <authorList>
            <person name="Roder T."/>
            <person name="Wuthrich D."/>
            <person name="Sattari Z."/>
            <person name="Von Ah U."/>
            <person name="Bar C."/>
            <person name="Ronchi F."/>
            <person name="Macpherson A.J."/>
            <person name="Ganal-Vonarburg S.C."/>
            <person name="Bruggmann R."/>
            <person name="Vergeres G."/>
        </authorList>
    </citation>
    <scope>NUCLEOTIDE SEQUENCE [LARGE SCALE GENOMIC DNA]</scope>
    <source>
        <strain evidence="13 14">FAM 24227</strain>
    </source>
</reference>
<dbReference type="SMART" id="SM00387">
    <property type="entry name" value="HATPase_c"/>
    <property type="match status" value="1"/>
</dbReference>
<dbReference type="InterPro" id="IPR050398">
    <property type="entry name" value="HssS/ArlS-like"/>
</dbReference>
<dbReference type="SUPFAM" id="SSF47384">
    <property type="entry name" value="Homodimeric domain of signal transducing histidine kinase"/>
    <property type="match status" value="1"/>
</dbReference>
<dbReference type="InterPro" id="IPR036890">
    <property type="entry name" value="HATPase_C_sf"/>
</dbReference>
<dbReference type="InterPro" id="IPR003594">
    <property type="entry name" value="HATPase_dom"/>
</dbReference>
<evidence type="ECO:0000256" key="5">
    <source>
        <dbReference type="ARBA" id="ARBA00022679"/>
    </source>
</evidence>
<dbReference type="AlphaFoldDB" id="A0A5R9EJJ9"/>
<comment type="catalytic activity">
    <reaction evidence="1">
        <text>ATP + protein L-histidine = ADP + protein N-phospho-L-histidine.</text>
        <dbReference type="EC" id="2.7.13.3"/>
    </reaction>
</comment>
<evidence type="ECO:0000256" key="3">
    <source>
        <dbReference type="ARBA" id="ARBA00012438"/>
    </source>
</evidence>
<dbReference type="CDD" id="cd00082">
    <property type="entry name" value="HisKA"/>
    <property type="match status" value="1"/>
</dbReference>
<evidence type="ECO:0000256" key="11">
    <source>
        <dbReference type="SAM" id="Phobius"/>
    </source>
</evidence>
<dbReference type="Gene3D" id="6.10.340.10">
    <property type="match status" value="1"/>
</dbReference>
<dbReference type="SMART" id="SM00388">
    <property type="entry name" value="HisKA"/>
    <property type="match status" value="1"/>
</dbReference>
<evidence type="ECO:0000256" key="6">
    <source>
        <dbReference type="ARBA" id="ARBA00022692"/>
    </source>
</evidence>
<dbReference type="Pfam" id="PF02518">
    <property type="entry name" value="HATPase_c"/>
    <property type="match status" value="1"/>
</dbReference>
<dbReference type="OrthoDB" id="9786919at2"/>
<dbReference type="EMBL" id="VBSP01000003">
    <property type="protein sequence ID" value="TLQ49154.1"/>
    <property type="molecule type" value="Genomic_DNA"/>
</dbReference>
<dbReference type="InterPro" id="IPR036097">
    <property type="entry name" value="HisK_dim/P_sf"/>
</dbReference>
<dbReference type="EC" id="2.7.13.3" evidence="3"/>
<dbReference type="PANTHER" id="PTHR45528:SF12">
    <property type="entry name" value="SENSOR HISTIDINE KINASE ARSS"/>
    <property type="match status" value="1"/>
</dbReference>
<evidence type="ECO:0000256" key="2">
    <source>
        <dbReference type="ARBA" id="ARBA00004141"/>
    </source>
</evidence>
<keyword evidence="6 11" id="KW-0812">Transmembrane</keyword>
<keyword evidence="7 13" id="KW-0418">Kinase</keyword>
<gene>
    <name evidence="13" type="ORF">FEZ33_01815</name>
</gene>
<dbReference type="RefSeq" id="WP_138403685.1">
    <property type="nucleotide sequence ID" value="NZ_VBSP01000003.1"/>
</dbReference>
<keyword evidence="10 11" id="KW-0472">Membrane</keyword>
<dbReference type="Gene3D" id="1.10.287.130">
    <property type="match status" value="1"/>
</dbReference>
<dbReference type="PRINTS" id="PR00344">
    <property type="entry name" value="BCTRLSENSOR"/>
</dbReference>
<evidence type="ECO:0000256" key="8">
    <source>
        <dbReference type="ARBA" id="ARBA00022989"/>
    </source>
</evidence>
<dbReference type="Pfam" id="PF00512">
    <property type="entry name" value="HisKA"/>
    <property type="match status" value="1"/>
</dbReference>
<dbReference type="PROSITE" id="PS50109">
    <property type="entry name" value="HIS_KIN"/>
    <property type="match status" value="1"/>
</dbReference>
<accession>A0A5R9EJJ9</accession>
<evidence type="ECO:0000256" key="10">
    <source>
        <dbReference type="ARBA" id="ARBA00023136"/>
    </source>
</evidence>
<keyword evidence="5" id="KW-0808">Transferase</keyword>
<protein>
    <recommendedName>
        <fullName evidence="3">histidine kinase</fullName>
        <ecNumber evidence="3">2.7.13.3</ecNumber>
    </recommendedName>
</protein>
<dbReference type="InterPro" id="IPR003661">
    <property type="entry name" value="HisK_dim/P_dom"/>
</dbReference>
<dbReference type="Gene3D" id="3.30.565.10">
    <property type="entry name" value="Histidine kinase-like ATPase, C-terminal domain"/>
    <property type="match status" value="1"/>
</dbReference>
<feature type="transmembrane region" description="Helical" evidence="11">
    <location>
        <begin position="20"/>
        <end position="38"/>
    </location>
</feature>
<evidence type="ECO:0000313" key="14">
    <source>
        <dbReference type="Proteomes" id="UP000306420"/>
    </source>
</evidence>
<proteinExistence type="predicted"/>
<comment type="caution">
    <text evidence="13">The sequence shown here is derived from an EMBL/GenBank/DDBJ whole genome shotgun (WGS) entry which is preliminary data.</text>
</comment>
<evidence type="ECO:0000313" key="13">
    <source>
        <dbReference type="EMBL" id="TLQ49154.1"/>
    </source>
</evidence>
<dbReference type="SUPFAM" id="SSF55874">
    <property type="entry name" value="ATPase domain of HSP90 chaperone/DNA topoisomerase II/histidine kinase"/>
    <property type="match status" value="1"/>
</dbReference>
<dbReference type="InterPro" id="IPR005467">
    <property type="entry name" value="His_kinase_dom"/>
</dbReference>
<organism evidence="13 14">
    <name type="scientific">Ruoffia tabacinasalis</name>
    <dbReference type="NCBI Taxonomy" id="87458"/>
    <lineage>
        <taxon>Bacteria</taxon>
        <taxon>Bacillati</taxon>
        <taxon>Bacillota</taxon>
        <taxon>Bacilli</taxon>
        <taxon>Lactobacillales</taxon>
        <taxon>Aerococcaceae</taxon>
        <taxon>Ruoffia</taxon>
    </lineage>
</organism>
<dbReference type="GO" id="GO:0016020">
    <property type="term" value="C:membrane"/>
    <property type="evidence" value="ECO:0007669"/>
    <property type="project" value="UniProtKB-SubCell"/>
</dbReference>
<keyword evidence="4" id="KW-0597">Phosphoprotein</keyword>
<dbReference type="Proteomes" id="UP000306420">
    <property type="component" value="Unassembled WGS sequence"/>
</dbReference>
<name>A0A5R9EJJ9_9LACT</name>
<evidence type="ECO:0000256" key="9">
    <source>
        <dbReference type="ARBA" id="ARBA00023012"/>
    </source>
</evidence>
<sequence length="502" mass="58804">METFKEKIKQPLSLKWKWGILLFTFFAPVIIISLTWYHQDVNDNLSKQVYDTYQNKYENIDEYFQQFAFPFLVYNQSETTARPLSDEQYQVQSNAVSNLEYFEDEYTTIRLFSESNQLIYETMTLNLPSINHSDQLQEVQHNDETFLMGYNTVVSDSTGKKIGSFQLIVKPEYYTNVIQHQNQLFWRVLLLIIVIIGVLSFILSHRFLRPLTYLNNSLDLVEEENLSDIRIRKPVSEDEWSDLSLHVNKLLDKIDKYVTNQKQFVEDVSHELRTPVAIVEGHLKLLNRWGKDDPEVLEESIASSLQEITRMKGLVQEMLDLSRAENVDIDYKDEITEVYSTTEQVFNNFKIIHEDFDFYLDSDDDGESLYIQAFRNHIEQVLIILLDNAVKYSRDRKEIHVSISKSFTKVEIAIQDFGEGMTDEDKEKVFGRFYRIDKARSRDKGGNGLGLSIAKQLVEGYKGAIRVESVINHGSIFYIEFPILNDTRQIYKSKQIAERKKL</sequence>
<feature type="domain" description="Histidine kinase" evidence="12">
    <location>
        <begin position="267"/>
        <end position="485"/>
    </location>
</feature>
<evidence type="ECO:0000259" key="12">
    <source>
        <dbReference type="PROSITE" id="PS50109"/>
    </source>
</evidence>
<comment type="subcellular location">
    <subcellularLocation>
        <location evidence="2">Membrane</location>
        <topology evidence="2">Multi-pass membrane protein</topology>
    </subcellularLocation>
</comment>
<dbReference type="InterPro" id="IPR004358">
    <property type="entry name" value="Sig_transdc_His_kin-like_C"/>
</dbReference>
<dbReference type="CDD" id="cd00075">
    <property type="entry name" value="HATPase"/>
    <property type="match status" value="1"/>
</dbReference>
<dbReference type="GO" id="GO:0000155">
    <property type="term" value="F:phosphorelay sensor kinase activity"/>
    <property type="evidence" value="ECO:0007669"/>
    <property type="project" value="InterPro"/>
</dbReference>
<evidence type="ECO:0000256" key="7">
    <source>
        <dbReference type="ARBA" id="ARBA00022777"/>
    </source>
</evidence>
<dbReference type="FunFam" id="3.30.565.10:FF:000006">
    <property type="entry name" value="Sensor histidine kinase WalK"/>
    <property type="match status" value="1"/>
</dbReference>